<gene>
    <name evidence="3" type="ORF">B0I36DRAFT_333240</name>
</gene>
<keyword evidence="4" id="KW-1185">Reference proteome</keyword>
<feature type="compositionally biased region" description="Low complexity" evidence="1">
    <location>
        <begin position="243"/>
        <end position="277"/>
    </location>
</feature>
<proteinExistence type="predicted"/>
<dbReference type="GeneID" id="70184740"/>
<dbReference type="RefSeq" id="XP_046007031.1">
    <property type="nucleotide sequence ID" value="XM_046155194.1"/>
</dbReference>
<keyword evidence="2" id="KW-0732">Signal</keyword>
<comment type="caution">
    <text evidence="3">The sequence shown here is derived from an EMBL/GenBank/DDBJ whole genome shotgun (WGS) entry which is preliminary data.</text>
</comment>
<name>A0A9P9BHS0_9PEZI</name>
<accession>A0A9P9BHS0</accession>
<feature type="chain" id="PRO_5040477931" evidence="2">
    <location>
        <begin position="19"/>
        <end position="446"/>
    </location>
</feature>
<sequence length="446" mass="46046">MKLATITALVASLGLASAAPGLAPAKAVGVLHMLSKKWNYDVCNNNCALSGVAMPDVNTFQLPLENNYSQQCPPISISLPDRSTVTSQVCLDFVGTNLYFNFSSFPGYTTKAASVAWGLKGNVDDPSSWSSGPPSTNLPCTQGASGFVCVLPFASILGLTGSVATTDLLAGMCPNGAREALDLFLSFSGSAQATGSSTTVDFNSLPPCTTRDASGTCTASSTTQNYFEMSYRCSSCEAAPCASSSSSSTSTSTTSSTSTSVSTTTSTSTSSTASSSPSPKPCGFGTAFGYQNPYGNCKKSYTLNTQSGQGCNRWGWYETPSSQDLRSGIGGPLYVGAGGNDISKAIDVGTWSAKLNSQGRVVVTYALDAGYSLSEAHVDVECLPIDKCAPGQYTYNSGAIANLRTWTTSPIPYPPSCSGNNKVALIVHAAVNKLTSANTCPAPKCT</sequence>
<dbReference type="AlphaFoldDB" id="A0A9P9BHS0"/>
<feature type="region of interest" description="Disordered" evidence="1">
    <location>
        <begin position="243"/>
        <end position="280"/>
    </location>
</feature>
<feature type="signal peptide" evidence="2">
    <location>
        <begin position="1"/>
        <end position="18"/>
    </location>
</feature>
<evidence type="ECO:0000256" key="1">
    <source>
        <dbReference type="SAM" id="MobiDB-lite"/>
    </source>
</evidence>
<protein>
    <submittedName>
        <fullName evidence="3">Uncharacterized protein</fullName>
    </submittedName>
</protein>
<reference evidence="3" key="1">
    <citation type="journal article" date="2021" name="Nat. Commun.">
        <title>Genetic determinants of endophytism in the Arabidopsis root mycobiome.</title>
        <authorList>
            <person name="Mesny F."/>
            <person name="Miyauchi S."/>
            <person name="Thiergart T."/>
            <person name="Pickel B."/>
            <person name="Atanasova L."/>
            <person name="Karlsson M."/>
            <person name="Huettel B."/>
            <person name="Barry K.W."/>
            <person name="Haridas S."/>
            <person name="Chen C."/>
            <person name="Bauer D."/>
            <person name="Andreopoulos W."/>
            <person name="Pangilinan J."/>
            <person name="LaButti K."/>
            <person name="Riley R."/>
            <person name="Lipzen A."/>
            <person name="Clum A."/>
            <person name="Drula E."/>
            <person name="Henrissat B."/>
            <person name="Kohler A."/>
            <person name="Grigoriev I.V."/>
            <person name="Martin F.M."/>
            <person name="Hacquard S."/>
        </authorList>
    </citation>
    <scope>NUCLEOTIDE SEQUENCE</scope>
    <source>
        <strain evidence="3">MPI-CAGE-CH-0230</strain>
    </source>
</reference>
<dbReference type="OrthoDB" id="4710070at2759"/>
<evidence type="ECO:0000313" key="4">
    <source>
        <dbReference type="Proteomes" id="UP000756346"/>
    </source>
</evidence>
<dbReference type="EMBL" id="JAGTJQ010000010">
    <property type="protein sequence ID" value="KAH7020830.1"/>
    <property type="molecule type" value="Genomic_DNA"/>
</dbReference>
<evidence type="ECO:0000313" key="3">
    <source>
        <dbReference type="EMBL" id="KAH7020830.1"/>
    </source>
</evidence>
<organism evidence="3 4">
    <name type="scientific">Microdochium trichocladiopsis</name>
    <dbReference type="NCBI Taxonomy" id="1682393"/>
    <lineage>
        <taxon>Eukaryota</taxon>
        <taxon>Fungi</taxon>
        <taxon>Dikarya</taxon>
        <taxon>Ascomycota</taxon>
        <taxon>Pezizomycotina</taxon>
        <taxon>Sordariomycetes</taxon>
        <taxon>Xylariomycetidae</taxon>
        <taxon>Xylariales</taxon>
        <taxon>Microdochiaceae</taxon>
        <taxon>Microdochium</taxon>
    </lineage>
</organism>
<dbReference type="Proteomes" id="UP000756346">
    <property type="component" value="Unassembled WGS sequence"/>
</dbReference>
<evidence type="ECO:0000256" key="2">
    <source>
        <dbReference type="SAM" id="SignalP"/>
    </source>
</evidence>